<dbReference type="EMBL" id="JAQNDK010000002">
    <property type="protein sequence ID" value="MDC0679129.1"/>
    <property type="molecule type" value="Genomic_DNA"/>
</dbReference>
<reference evidence="1 2" key="1">
    <citation type="submission" date="2023-01" db="EMBL/GenBank/DDBJ databases">
        <title>Minimal conservation of predation-associated metabolite biosynthetic gene clusters underscores biosynthetic potential of Myxococcota including descriptions for ten novel species: Archangium lansinium sp. nov., Myxococcus landrumus sp. nov., Nannocystis bai.</title>
        <authorList>
            <person name="Ahearne A."/>
            <person name="Stevens C."/>
            <person name="Dowd S."/>
        </authorList>
    </citation>
    <scope>NUCLEOTIDE SEQUENCE [LARGE SCALE GENOMIC DNA]</scope>
    <source>
        <strain evidence="1 2">WIWO2</strain>
    </source>
</reference>
<protein>
    <submittedName>
        <fullName evidence="1">Uncharacterized protein</fullName>
    </submittedName>
</protein>
<evidence type="ECO:0000313" key="2">
    <source>
        <dbReference type="Proteomes" id="UP001217485"/>
    </source>
</evidence>
<sequence>MPFSPNDPWLLAFLKRVSVRSGMFLGDENVKTLATFIHGYRQARIDLGMPEVGATESSLLDEFEKWLAAKLDDARDVAWPTLVATQDPGERNVRTFFLLFEEFLRERGDSLSRSAEVPWPP</sequence>
<evidence type="ECO:0000313" key="1">
    <source>
        <dbReference type="EMBL" id="MDC0679129.1"/>
    </source>
</evidence>
<accession>A0ABT5BY91</accession>
<gene>
    <name evidence="1" type="ORF">POL72_15405</name>
</gene>
<organism evidence="1 2">
    <name type="scientific">Sorangium atrum</name>
    <dbReference type="NCBI Taxonomy" id="2995308"/>
    <lineage>
        <taxon>Bacteria</taxon>
        <taxon>Pseudomonadati</taxon>
        <taxon>Myxococcota</taxon>
        <taxon>Polyangia</taxon>
        <taxon>Polyangiales</taxon>
        <taxon>Polyangiaceae</taxon>
        <taxon>Sorangium</taxon>
    </lineage>
</organism>
<keyword evidence="2" id="KW-1185">Reference proteome</keyword>
<dbReference type="RefSeq" id="WP_272096075.1">
    <property type="nucleotide sequence ID" value="NZ_JAQNDK010000002.1"/>
</dbReference>
<comment type="caution">
    <text evidence="1">The sequence shown here is derived from an EMBL/GenBank/DDBJ whole genome shotgun (WGS) entry which is preliminary data.</text>
</comment>
<dbReference type="Proteomes" id="UP001217485">
    <property type="component" value="Unassembled WGS sequence"/>
</dbReference>
<name>A0ABT5BY91_9BACT</name>
<proteinExistence type="predicted"/>